<evidence type="ECO:0000256" key="1">
    <source>
        <dbReference type="SAM" id="MobiDB-lite"/>
    </source>
</evidence>
<feature type="compositionally biased region" description="Acidic residues" evidence="1">
    <location>
        <begin position="14"/>
        <end position="30"/>
    </location>
</feature>
<sequence>MYQQNVPMNKDDEISVGEEDDSDSEDDLDPVEVDWDQLLQPSTLENTEGIHESLAVEEVNIGERRSYEDLVEHVLNLQESVSQITSLALPILFSSLAEFMETSANGNRNILEKWTNLERGHMTLEELRAKCKHDKMIFLSGDLGGSDLEKKPLNLAPATRDSSVAGERITWSVDVDSVDVLSIPSGGCVFGICEVRIPNTFQPHMIAPRNVLKKNNNLCNVYQYDDEQYPGNYFLRDIFGRRSSPSNTESIFDPIAFKVFDVKLSFCIDPIPLYAVVPYLCLKLLMEGGGSLLQLFLNSMTVDEKKSTVSSNERRSLCYKTVWYMFTEFLLMAMRKVSAPVNFNKFQTRLPCCAHLCWQGTFVFGFKLYGKNVSGFGIFLHLPVNDRVPQYSNSDYFETPRHLFRYFGGSSAVKQVLEYGIDDPATVEYFTVEVWKGSLGSGLINLNPDADGFGQNGLPSAESNRLALERGNFVLQDLLLIAPIVVRLYLHGMWKELVNSAEVTELQERIQMELDAEKMIDSIVDVGYTLYASSGAETDVSIHLPRATISSVNSNPFLPSTAAHRTNANLGMTMFSAHLYPICTGFQTATLQVGPSQRQLGPSMKKVKVHRTTRHVDASRGETAYSTPVYFELIKKMRSWKVVYANMVASLQAQEERQRKGSKKHTIFERDLKSSFDFIVHDLHIRKEKFKAFKKRIRIEVSYSMDARSSYLNEAKLLLVSQRYRDALSDEDIGLAFSDSSLGGIQKLPWWWSHHLRQFESDIATNDSFPVYILFDVHELEMDIEESLIRQAIHAYLAARRSVLGTNQSSEHDLSSPLRVIKRLYTPSMFSEVCLLITWASIEAAKCFVDGVLCNPNTGIMLDPAYVMQGTGMDVSWLVLGYHCIMVSRVLGIDVKFRKALQRHRVKN</sequence>
<reference evidence="2 3" key="1">
    <citation type="journal article" date="2018" name="Mol. Biol. Evol.">
        <title>Analysis of the draft genome of the red seaweed Gracilariopsis chorda provides insights into genome size evolution in Rhodophyta.</title>
        <authorList>
            <person name="Lee J."/>
            <person name="Yang E.C."/>
            <person name="Graf L."/>
            <person name="Yang J.H."/>
            <person name="Qiu H."/>
            <person name="Zel Zion U."/>
            <person name="Chan C.X."/>
            <person name="Stephens T.G."/>
            <person name="Weber A.P.M."/>
            <person name="Boo G.H."/>
            <person name="Boo S.M."/>
            <person name="Kim K.M."/>
            <person name="Shin Y."/>
            <person name="Jung M."/>
            <person name="Lee S.J."/>
            <person name="Yim H.S."/>
            <person name="Lee J.H."/>
            <person name="Bhattacharya D."/>
            <person name="Yoon H.S."/>
        </authorList>
    </citation>
    <scope>NUCLEOTIDE SEQUENCE [LARGE SCALE GENOMIC DNA]</scope>
    <source>
        <strain evidence="2 3">SKKU-2015</strain>
        <tissue evidence="2">Whole body</tissue>
    </source>
</reference>
<evidence type="ECO:0000313" key="2">
    <source>
        <dbReference type="EMBL" id="PXF44275.1"/>
    </source>
</evidence>
<dbReference type="EMBL" id="NBIV01000096">
    <property type="protein sequence ID" value="PXF44275.1"/>
    <property type="molecule type" value="Genomic_DNA"/>
</dbReference>
<feature type="region of interest" description="Disordered" evidence="1">
    <location>
        <begin position="1"/>
        <end position="30"/>
    </location>
</feature>
<proteinExistence type="predicted"/>
<dbReference type="Proteomes" id="UP000247409">
    <property type="component" value="Unassembled WGS sequence"/>
</dbReference>
<keyword evidence="3" id="KW-1185">Reference proteome</keyword>
<organism evidence="2 3">
    <name type="scientific">Gracilariopsis chorda</name>
    <dbReference type="NCBI Taxonomy" id="448386"/>
    <lineage>
        <taxon>Eukaryota</taxon>
        <taxon>Rhodophyta</taxon>
        <taxon>Florideophyceae</taxon>
        <taxon>Rhodymeniophycidae</taxon>
        <taxon>Gracilariales</taxon>
        <taxon>Gracilariaceae</taxon>
        <taxon>Gracilariopsis</taxon>
    </lineage>
</organism>
<protein>
    <submittedName>
        <fullName evidence="2">Uncharacterized protein</fullName>
    </submittedName>
</protein>
<name>A0A2V3IQA5_9FLOR</name>
<dbReference type="AlphaFoldDB" id="A0A2V3IQA5"/>
<accession>A0A2V3IQA5</accession>
<gene>
    <name evidence="2" type="ORF">BWQ96_05979</name>
</gene>
<evidence type="ECO:0000313" key="3">
    <source>
        <dbReference type="Proteomes" id="UP000247409"/>
    </source>
</evidence>
<comment type="caution">
    <text evidence="2">The sequence shown here is derived from an EMBL/GenBank/DDBJ whole genome shotgun (WGS) entry which is preliminary data.</text>
</comment>